<keyword evidence="2" id="KW-0732">Signal</keyword>
<dbReference type="Pfam" id="PF00144">
    <property type="entry name" value="Beta-lactamase"/>
    <property type="match status" value="1"/>
</dbReference>
<dbReference type="InterPro" id="IPR001466">
    <property type="entry name" value="Beta-lactam-related"/>
</dbReference>
<evidence type="ECO:0000313" key="4">
    <source>
        <dbReference type="EMBL" id="SDF27865.1"/>
    </source>
</evidence>
<dbReference type="InterPro" id="IPR012338">
    <property type="entry name" value="Beta-lactam/transpept-like"/>
</dbReference>
<feature type="chain" id="PRO_5045777748" evidence="2">
    <location>
        <begin position="22"/>
        <end position="385"/>
    </location>
</feature>
<dbReference type="NCBIfam" id="NF007943">
    <property type="entry name" value="PRK10662.1"/>
    <property type="match status" value="1"/>
</dbReference>
<dbReference type="Gene3D" id="3.40.710.10">
    <property type="entry name" value="DD-peptidase/beta-lactamase superfamily"/>
    <property type="match status" value="1"/>
</dbReference>
<comment type="caution">
    <text evidence="4">The sequence shown here is derived from an EMBL/GenBank/DDBJ whole genome shotgun (WGS) entry which is preliminary data.</text>
</comment>
<organism evidence="4 5">
    <name type="scientific">Bosea robiniae</name>
    <dbReference type="NCBI Taxonomy" id="1036780"/>
    <lineage>
        <taxon>Bacteria</taxon>
        <taxon>Pseudomonadati</taxon>
        <taxon>Pseudomonadota</taxon>
        <taxon>Alphaproteobacteria</taxon>
        <taxon>Hyphomicrobiales</taxon>
        <taxon>Boseaceae</taxon>
        <taxon>Bosea</taxon>
    </lineage>
</organism>
<dbReference type="Proteomes" id="UP000199468">
    <property type="component" value="Unassembled WGS sequence"/>
</dbReference>
<protein>
    <submittedName>
        <fullName evidence="4">D-alanyl-D-alanine-carboxypeptidase / D-alanyl-D-alanine-endopeptidase</fullName>
    </submittedName>
</protein>
<feature type="signal peptide" evidence="2">
    <location>
        <begin position="1"/>
        <end position="21"/>
    </location>
</feature>
<keyword evidence="5" id="KW-1185">Reference proteome</keyword>
<feature type="domain" description="Beta-lactamase-related" evidence="3">
    <location>
        <begin position="45"/>
        <end position="361"/>
    </location>
</feature>
<evidence type="ECO:0000256" key="1">
    <source>
        <dbReference type="ARBA" id="ARBA00038473"/>
    </source>
</evidence>
<sequence length="385" mass="40139">MTFIGKAGAALAALQILTATAGAQTKDLALRDAVSMAATAMFLNSGAPGLIVAVVHGDETEIAGVGETAPGSKVEPDGRSILRLGSISKVLTGDLLADMAAQGGVGLSDPFTRYAPPGSSVKSFGGQPFTLLDLATHSAGLPRELRDPAVTGEGNPFAAYRGDYYWNWMRQNAPAYAPGTTAIYSNVGFGLLGEALAQAGGKSFPDLLRDRITAPLGMADTVARLSDAQKPRLMTGLDVFGNPDPNWEATPIMAASGGLYSTADDMARWMRWHLSGEAQATMALAHALWRPHDGLRRAVGVEVTDSEGMGLGWVVSRARDGVPLLLGKSGGLGGFMTYVVLAPNRKLGIFVAASRVNFAMFEGIRQSVRNLAAELAPAGSQAPAR</sequence>
<name>A0ABY0NCH1_9HYPH</name>
<comment type="similarity">
    <text evidence="1">Belongs to the beta-lactamase family.</text>
</comment>
<gene>
    <name evidence="4" type="ORF">SAMN05421844_101236</name>
</gene>
<evidence type="ECO:0000259" key="3">
    <source>
        <dbReference type="Pfam" id="PF00144"/>
    </source>
</evidence>
<proteinExistence type="inferred from homology"/>
<dbReference type="PANTHER" id="PTHR22935">
    <property type="entry name" value="PENICILLIN-BINDING PROTEIN"/>
    <property type="match status" value="1"/>
</dbReference>
<dbReference type="SUPFAM" id="SSF56601">
    <property type="entry name" value="beta-lactamase/transpeptidase-like"/>
    <property type="match status" value="1"/>
</dbReference>
<dbReference type="InterPro" id="IPR051478">
    <property type="entry name" value="Beta-lactamase-like_AB/R"/>
</dbReference>
<accession>A0ABY0NCH1</accession>
<dbReference type="EMBL" id="FNBZ01000001">
    <property type="protein sequence ID" value="SDF27865.1"/>
    <property type="molecule type" value="Genomic_DNA"/>
</dbReference>
<dbReference type="RefSeq" id="WP_091855488.1">
    <property type="nucleotide sequence ID" value="NZ_FNBZ01000001.1"/>
</dbReference>
<reference evidence="4 5" key="1">
    <citation type="submission" date="2016-10" db="EMBL/GenBank/DDBJ databases">
        <authorList>
            <person name="Varghese N."/>
            <person name="Submissions S."/>
        </authorList>
    </citation>
    <scope>NUCLEOTIDE SEQUENCE [LARGE SCALE GENOMIC DNA]</scope>
    <source>
        <strain evidence="4 5">DSM 26672</strain>
    </source>
</reference>
<evidence type="ECO:0000313" key="5">
    <source>
        <dbReference type="Proteomes" id="UP000199468"/>
    </source>
</evidence>
<dbReference type="PANTHER" id="PTHR22935:SF95">
    <property type="entry name" value="BETA-LACTAMASE-LIKE 1-RELATED"/>
    <property type="match status" value="1"/>
</dbReference>
<evidence type="ECO:0000256" key="2">
    <source>
        <dbReference type="SAM" id="SignalP"/>
    </source>
</evidence>